<dbReference type="Pfam" id="PF12802">
    <property type="entry name" value="MarR_2"/>
    <property type="match status" value="1"/>
</dbReference>
<dbReference type="Proteomes" id="UP001165283">
    <property type="component" value="Unassembled WGS sequence"/>
</dbReference>
<dbReference type="InterPro" id="IPR000835">
    <property type="entry name" value="HTH_MarR-typ"/>
</dbReference>
<comment type="caution">
    <text evidence="2">The sequence shown here is derived from an EMBL/GenBank/DDBJ whole genome shotgun (WGS) entry which is preliminary data.</text>
</comment>
<dbReference type="PANTHER" id="PTHR33164:SF43">
    <property type="entry name" value="HTH-TYPE TRANSCRIPTIONAL REPRESSOR YETL"/>
    <property type="match status" value="1"/>
</dbReference>
<gene>
    <name evidence="2" type="ORF">KDL28_25150</name>
</gene>
<evidence type="ECO:0000313" key="2">
    <source>
        <dbReference type="EMBL" id="MCO1658356.1"/>
    </source>
</evidence>
<proteinExistence type="predicted"/>
<dbReference type="SUPFAM" id="SSF46785">
    <property type="entry name" value="Winged helix' DNA-binding domain"/>
    <property type="match status" value="1"/>
</dbReference>
<sequence length="162" mass="17285">MSSRDDAERAGRALLSAHEASWALWAVLRTADEAQHALARDLGMTHTDARALDHVLSTPEQLGPVELGRRLGMSSASATAMVDRMVTGGHLARRPHPGDRRRQVLVATDRARTVAVAAMTPLLRALDAIAEDLDEAASTAVVGYLRAVAETQRAYGAGRGAR</sequence>
<dbReference type="InterPro" id="IPR036388">
    <property type="entry name" value="WH-like_DNA-bd_sf"/>
</dbReference>
<dbReference type="RefSeq" id="WP_252442214.1">
    <property type="nucleotide sequence ID" value="NZ_JAGSOV010000053.1"/>
</dbReference>
<evidence type="ECO:0000259" key="1">
    <source>
        <dbReference type="PROSITE" id="PS50995"/>
    </source>
</evidence>
<accession>A0ABT1A601</accession>
<dbReference type="Gene3D" id="1.10.10.10">
    <property type="entry name" value="Winged helix-like DNA-binding domain superfamily/Winged helix DNA-binding domain"/>
    <property type="match status" value="1"/>
</dbReference>
<keyword evidence="3" id="KW-1185">Reference proteome</keyword>
<dbReference type="SMART" id="SM00347">
    <property type="entry name" value="HTH_MARR"/>
    <property type="match status" value="1"/>
</dbReference>
<dbReference type="InterPro" id="IPR039422">
    <property type="entry name" value="MarR/SlyA-like"/>
</dbReference>
<protein>
    <submittedName>
        <fullName evidence="2">MarR family transcriptional regulator</fullName>
    </submittedName>
</protein>
<reference evidence="2" key="1">
    <citation type="submission" date="2021-04" db="EMBL/GenBank/DDBJ databases">
        <title>Pseudonocardia sp. nov., isolated from sandy soil of mangrove forest.</title>
        <authorList>
            <person name="Zan Z."/>
            <person name="Huang R."/>
            <person name="Liu W."/>
        </authorList>
    </citation>
    <scope>NUCLEOTIDE SEQUENCE</scope>
    <source>
        <strain evidence="2">S2-4</strain>
    </source>
</reference>
<dbReference type="InterPro" id="IPR036390">
    <property type="entry name" value="WH_DNA-bd_sf"/>
</dbReference>
<feature type="domain" description="HTH marR-type" evidence="1">
    <location>
        <begin position="17"/>
        <end position="150"/>
    </location>
</feature>
<evidence type="ECO:0000313" key="3">
    <source>
        <dbReference type="Proteomes" id="UP001165283"/>
    </source>
</evidence>
<dbReference type="PANTHER" id="PTHR33164">
    <property type="entry name" value="TRANSCRIPTIONAL REGULATOR, MARR FAMILY"/>
    <property type="match status" value="1"/>
</dbReference>
<organism evidence="2 3">
    <name type="scientific">Pseudonocardia humida</name>
    <dbReference type="NCBI Taxonomy" id="2800819"/>
    <lineage>
        <taxon>Bacteria</taxon>
        <taxon>Bacillati</taxon>
        <taxon>Actinomycetota</taxon>
        <taxon>Actinomycetes</taxon>
        <taxon>Pseudonocardiales</taxon>
        <taxon>Pseudonocardiaceae</taxon>
        <taxon>Pseudonocardia</taxon>
    </lineage>
</organism>
<name>A0ABT1A601_9PSEU</name>
<dbReference type="PROSITE" id="PS50995">
    <property type="entry name" value="HTH_MARR_2"/>
    <property type="match status" value="1"/>
</dbReference>
<dbReference type="EMBL" id="JAGSOV010000053">
    <property type="protein sequence ID" value="MCO1658356.1"/>
    <property type="molecule type" value="Genomic_DNA"/>
</dbReference>